<feature type="domain" description="VTC" evidence="1">
    <location>
        <begin position="143"/>
        <end position="225"/>
    </location>
</feature>
<dbReference type="Proteomes" id="UP000631312">
    <property type="component" value="Unassembled WGS sequence"/>
</dbReference>
<dbReference type="Proteomes" id="UP000590511">
    <property type="component" value="Unassembled WGS sequence"/>
</dbReference>
<dbReference type="InterPro" id="IPR018966">
    <property type="entry name" value="VTC_domain"/>
</dbReference>
<evidence type="ECO:0000313" key="5">
    <source>
        <dbReference type="Proteomes" id="UP000631312"/>
    </source>
</evidence>
<evidence type="ECO:0000259" key="1">
    <source>
        <dbReference type="Pfam" id="PF09359"/>
    </source>
</evidence>
<dbReference type="InterPro" id="IPR033469">
    <property type="entry name" value="CYTH-like_dom_sf"/>
</dbReference>
<dbReference type="EMBL" id="JACHNC010000001">
    <property type="protein sequence ID" value="MBB4746431.1"/>
    <property type="molecule type" value="Genomic_DNA"/>
</dbReference>
<dbReference type="Gene3D" id="3.20.100.30">
    <property type="entry name" value="VTC, catalytic tunnel domain"/>
    <property type="match status" value="1"/>
</dbReference>
<dbReference type="SUPFAM" id="SSF55154">
    <property type="entry name" value="CYTH-like phosphatases"/>
    <property type="match status" value="1"/>
</dbReference>
<comment type="caution">
    <text evidence="3">The sequence shown here is derived from an EMBL/GenBank/DDBJ whole genome shotgun (WGS) entry which is preliminary data.</text>
</comment>
<feature type="domain" description="VTC" evidence="1">
    <location>
        <begin position="24"/>
        <end position="118"/>
    </location>
</feature>
<organism evidence="3 4">
    <name type="scientific">Actinoplanes lobatus</name>
    <dbReference type="NCBI Taxonomy" id="113568"/>
    <lineage>
        <taxon>Bacteria</taxon>
        <taxon>Bacillati</taxon>
        <taxon>Actinomycetota</taxon>
        <taxon>Actinomycetes</taxon>
        <taxon>Micromonosporales</taxon>
        <taxon>Micromonosporaceae</taxon>
        <taxon>Actinoplanes</taxon>
    </lineage>
</organism>
<protein>
    <submittedName>
        <fullName evidence="2">VTC domain-containing protein</fullName>
    </submittedName>
</protein>
<gene>
    <name evidence="2" type="ORF">Alo02nite_85230</name>
    <name evidence="3" type="ORF">BJ964_000592</name>
</gene>
<keyword evidence="5" id="KW-1185">Reference proteome</keyword>
<dbReference type="AlphaFoldDB" id="A0A7W7MDP8"/>
<reference evidence="3 4" key="1">
    <citation type="submission" date="2020-08" db="EMBL/GenBank/DDBJ databases">
        <title>Sequencing the genomes of 1000 actinobacteria strains.</title>
        <authorList>
            <person name="Klenk H.-P."/>
        </authorList>
    </citation>
    <scope>NUCLEOTIDE SEQUENCE [LARGE SCALE GENOMIC DNA]</scope>
    <source>
        <strain evidence="3 4">DSM 43150</strain>
    </source>
</reference>
<proteinExistence type="predicted"/>
<evidence type="ECO:0000313" key="2">
    <source>
        <dbReference type="EMBL" id="GIE45625.1"/>
    </source>
</evidence>
<name>A0A7W7MDP8_9ACTN</name>
<evidence type="ECO:0000313" key="4">
    <source>
        <dbReference type="Proteomes" id="UP000590511"/>
    </source>
</evidence>
<reference evidence="2 5" key="2">
    <citation type="submission" date="2021-01" db="EMBL/GenBank/DDBJ databases">
        <title>Whole genome shotgun sequence of Actinoplanes lobatus NBRC 12513.</title>
        <authorList>
            <person name="Komaki H."/>
            <person name="Tamura T."/>
        </authorList>
    </citation>
    <scope>NUCLEOTIDE SEQUENCE [LARGE SCALE GENOMIC DNA]</scope>
    <source>
        <strain evidence="2 5">NBRC 12513</strain>
    </source>
</reference>
<dbReference type="CDD" id="cd07750">
    <property type="entry name" value="PolyPPase_VTC_like"/>
    <property type="match status" value="1"/>
</dbReference>
<dbReference type="Pfam" id="PF09359">
    <property type="entry name" value="VTC"/>
    <property type="match status" value="2"/>
</dbReference>
<accession>A0A7W7MDP8</accession>
<dbReference type="GO" id="GO:0006799">
    <property type="term" value="P:polyphosphate biosynthetic process"/>
    <property type="evidence" value="ECO:0007669"/>
    <property type="project" value="UniProtKB-ARBA"/>
</dbReference>
<dbReference type="InterPro" id="IPR042267">
    <property type="entry name" value="VTC_sf"/>
</dbReference>
<dbReference type="EMBL" id="BOMP01000168">
    <property type="protein sequence ID" value="GIE45625.1"/>
    <property type="molecule type" value="Genomic_DNA"/>
</dbReference>
<dbReference type="RefSeq" id="WP_188119225.1">
    <property type="nucleotide sequence ID" value="NZ_BOMP01000168.1"/>
</dbReference>
<sequence>MSATTHLDPISLAELTDKAELQTRVDRKYVLPLEAAQELVELLDPRTRVLEIDGERTFRYRSVYFDTPDLVSYRLTAHRRRRRFKVRTRTYLDSALCWLEVKTEGYRGGTVKNRLPYQACDHDTVEPGRWFVDDVLGHSAGLDLAPTLLTHYRRTTFYQPADDSRATVDVDLTWTGVDGTALTLPHVAVVETKTGSAVSPVDRLLWARGHRPTSISKYATGLAALRPDLPAVPWRRLMRRHFSC</sequence>
<evidence type="ECO:0000313" key="3">
    <source>
        <dbReference type="EMBL" id="MBB4746431.1"/>
    </source>
</evidence>